<sequence length="192" mass="21502">MSTKNFFGQIGSGSTDLNKKGVADGQSNNESSLWFDDKNDQDPWLPNLTKSQRVIGFFLMLLLGIFCFLMAGFLTPVLILKMRKFVLLYTMGSFFTISSFSLLWGPVNHFKHIVSYSRLPFTLAYFGSMMATLYSALILHSTLVTLLFATLQIMTLLWYLVSYIPGGLSGMKFVSKFFASACTKTISKTLSV</sequence>
<comment type="similarity">
    <text evidence="8 9">Belongs to the SFT2 family.</text>
</comment>
<keyword evidence="4 9" id="KW-0812">Transmembrane</keyword>
<evidence type="ECO:0000256" key="9">
    <source>
        <dbReference type="RuleBase" id="RU363111"/>
    </source>
</evidence>
<dbReference type="Proteomes" id="UP001652625">
    <property type="component" value="Chromosome 06"/>
</dbReference>
<evidence type="ECO:0000256" key="5">
    <source>
        <dbReference type="ARBA" id="ARBA00022927"/>
    </source>
</evidence>
<feature type="transmembrane region" description="Helical" evidence="9">
    <location>
        <begin position="54"/>
        <end position="79"/>
    </location>
</feature>
<protein>
    <recommendedName>
        <fullName evidence="9">Vesicle transport protein</fullName>
    </recommendedName>
</protein>
<evidence type="ECO:0000256" key="1">
    <source>
        <dbReference type="ARBA" id="ARBA00003566"/>
    </source>
</evidence>
<dbReference type="InterPro" id="IPR007305">
    <property type="entry name" value="Vesicle_transpt_Got1/SFT2"/>
</dbReference>
<dbReference type="PANTHER" id="PTHR23137">
    <property type="entry name" value="VESICLE TRANSPORT PROTEIN-RELATED"/>
    <property type="match status" value="1"/>
</dbReference>
<keyword evidence="6 9" id="KW-1133">Transmembrane helix</keyword>
<dbReference type="PANTHER" id="PTHR23137:SF36">
    <property type="entry name" value="VESICLE TRANSPORT PROTEIN SFT2C"/>
    <property type="match status" value="1"/>
</dbReference>
<reference evidence="11" key="1">
    <citation type="submission" date="2025-08" db="UniProtKB">
        <authorList>
            <consortium name="RefSeq"/>
        </authorList>
    </citation>
    <scope>IDENTIFICATION</scope>
</reference>
<evidence type="ECO:0000256" key="4">
    <source>
        <dbReference type="ARBA" id="ARBA00022692"/>
    </source>
</evidence>
<feature type="transmembrane region" description="Helical" evidence="9">
    <location>
        <begin position="146"/>
        <end position="164"/>
    </location>
</feature>
<evidence type="ECO:0000256" key="3">
    <source>
        <dbReference type="ARBA" id="ARBA00022448"/>
    </source>
</evidence>
<keyword evidence="10" id="KW-1185">Reference proteome</keyword>
<dbReference type="Pfam" id="PF04178">
    <property type="entry name" value="Got1"/>
    <property type="match status" value="1"/>
</dbReference>
<name>A0ABM4C0D0_HYDVU</name>
<dbReference type="InterPro" id="IPR011691">
    <property type="entry name" value="Vesicle_transpt_SFT2"/>
</dbReference>
<evidence type="ECO:0000256" key="2">
    <source>
        <dbReference type="ARBA" id="ARBA00004141"/>
    </source>
</evidence>
<keyword evidence="5 9" id="KW-0653">Protein transport</keyword>
<comment type="subcellular location">
    <subcellularLocation>
        <location evidence="2 9">Membrane</location>
        <topology evidence="2 9">Multi-pass membrane protein</topology>
    </subcellularLocation>
</comment>
<evidence type="ECO:0000256" key="7">
    <source>
        <dbReference type="ARBA" id="ARBA00023136"/>
    </source>
</evidence>
<organism evidence="10 11">
    <name type="scientific">Hydra vulgaris</name>
    <name type="common">Hydra</name>
    <name type="synonym">Hydra attenuata</name>
    <dbReference type="NCBI Taxonomy" id="6087"/>
    <lineage>
        <taxon>Eukaryota</taxon>
        <taxon>Metazoa</taxon>
        <taxon>Cnidaria</taxon>
        <taxon>Hydrozoa</taxon>
        <taxon>Hydroidolina</taxon>
        <taxon>Anthoathecata</taxon>
        <taxon>Aplanulata</taxon>
        <taxon>Hydridae</taxon>
        <taxon>Hydra</taxon>
    </lineage>
</organism>
<feature type="transmembrane region" description="Helical" evidence="9">
    <location>
        <begin position="119"/>
        <end position="139"/>
    </location>
</feature>
<accession>A0ABM4C0D0</accession>
<comment type="function">
    <text evidence="1 9">May be involved in fusion of retrograde transport vesicles derived from an endocytic compartment with the Golgi complex.</text>
</comment>
<keyword evidence="3 9" id="KW-0813">Transport</keyword>
<feature type="transmembrane region" description="Helical" evidence="9">
    <location>
        <begin position="86"/>
        <end position="107"/>
    </location>
</feature>
<evidence type="ECO:0000313" key="11">
    <source>
        <dbReference type="RefSeq" id="XP_065654983.1"/>
    </source>
</evidence>
<keyword evidence="7 9" id="KW-0472">Membrane</keyword>
<evidence type="ECO:0000256" key="8">
    <source>
        <dbReference type="ARBA" id="ARBA00025800"/>
    </source>
</evidence>
<evidence type="ECO:0000256" key="6">
    <source>
        <dbReference type="ARBA" id="ARBA00022989"/>
    </source>
</evidence>
<gene>
    <name evidence="11" type="primary">LOC136081574</name>
</gene>
<evidence type="ECO:0000313" key="10">
    <source>
        <dbReference type="Proteomes" id="UP001652625"/>
    </source>
</evidence>
<dbReference type="GeneID" id="136081574"/>
<dbReference type="RefSeq" id="XP_065654983.1">
    <property type="nucleotide sequence ID" value="XM_065798911.1"/>
</dbReference>
<proteinExistence type="inferred from homology"/>